<organism evidence="2 3">
    <name type="scientific">Populus trichocarpa</name>
    <name type="common">Western balsam poplar</name>
    <name type="synonym">Populus balsamifera subsp. trichocarpa</name>
    <dbReference type="NCBI Taxonomy" id="3694"/>
    <lineage>
        <taxon>Eukaryota</taxon>
        <taxon>Viridiplantae</taxon>
        <taxon>Streptophyta</taxon>
        <taxon>Embryophyta</taxon>
        <taxon>Tracheophyta</taxon>
        <taxon>Spermatophyta</taxon>
        <taxon>Magnoliopsida</taxon>
        <taxon>eudicotyledons</taxon>
        <taxon>Gunneridae</taxon>
        <taxon>Pentapetalae</taxon>
        <taxon>rosids</taxon>
        <taxon>fabids</taxon>
        <taxon>Malpighiales</taxon>
        <taxon>Salicaceae</taxon>
        <taxon>Saliceae</taxon>
        <taxon>Populus</taxon>
    </lineage>
</organism>
<dbReference type="Gramene" id="Potri.001G178600.1.v4.1">
    <property type="protein sequence ID" value="Potri.001G178600.1.v4.1"/>
    <property type="gene ID" value="Potri.001G178600.v4.1"/>
</dbReference>
<gene>
    <name evidence="2" type="ORF">POPTR_001G178600</name>
</gene>
<accession>A0A2K2BZG8</accession>
<evidence type="ECO:0000256" key="1">
    <source>
        <dbReference type="SAM" id="SignalP"/>
    </source>
</evidence>
<dbReference type="AlphaFoldDB" id="A0A2K2BZG8"/>
<name>A0A2K2BZG8_POPTR</name>
<sequence>MLLGTHSELQIQLCLHLLLLIPWNKGWYIPGMFFCMKVQSQNLSYPSSQASTDTLEQGIVYTRTFYCMKVESQNLSYPSSQASTLFSLL</sequence>
<dbReference type="Proteomes" id="UP000006729">
    <property type="component" value="Chromosome 1"/>
</dbReference>
<keyword evidence="1" id="KW-0732">Signal</keyword>
<protein>
    <submittedName>
        <fullName evidence="2">Uncharacterized protein</fullName>
    </submittedName>
</protein>
<dbReference type="EMBL" id="CM009290">
    <property type="protein sequence ID" value="PNT55178.1"/>
    <property type="molecule type" value="Genomic_DNA"/>
</dbReference>
<feature type="signal peptide" evidence="1">
    <location>
        <begin position="1"/>
        <end position="26"/>
    </location>
</feature>
<dbReference type="InParanoid" id="A0A2K2BZG8"/>
<reference evidence="2 3" key="1">
    <citation type="journal article" date="2006" name="Science">
        <title>The genome of black cottonwood, Populus trichocarpa (Torr. &amp; Gray).</title>
        <authorList>
            <person name="Tuskan G.A."/>
            <person name="Difazio S."/>
            <person name="Jansson S."/>
            <person name="Bohlmann J."/>
            <person name="Grigoriev I."/>
            <person name="Hellsten U."/>
            <person name="Putnam N."/>
            <person name="Ralph S."/>
            <person name="Rombauts S."/>
            <person name="Salamov A."/>
            <person name="Schein J."/>
            <person name="Sterck L."/>
            <person name="Aerts A."/>
            <person name="Bhalerao R.R."/>
            <person name="Bhalerao R.P."/>
            <person name="Blaudez D."/>
            <person name="Boerjan W."/>
            <person name="Brun A."/>
            <person name="Brunner A."/>
            <person name="Busov V."/>
            <person name="Campbell M."/>
            <person name="Carlson J."/>
            <person name="Chalot M."/>
            <person name="Chapman J."/>
            <person name="Chen G.L."/>
            <person name="Cooper D."/>
            <person name="Coutinho P.M."/>
            <person name="Couturier J."/>
            <person name="Covert S."/>
            <person name="Cronk Q."/>
            <person name="Cunningham R."/>
            <person name="Davis J."/>
            <person name="Degroeve S."/>
            <person name="Dejardin A."/>
            <person name="Depamphilis C."/>
            <person name="Detter J."/>
            <person name="Dirks B."/>
            <person name="Dubchak I."/>
            <person name="Duplessis S."/>
            <person name="Ehlting J."/>
            <person name="Ellis B."/>
            <person name="Gendler K."/>
            <person name="Goodstein D."/>
            <person name="Gribskov M."/>
            <person name="Grimwood J."/>
            <person name="Groover A."/>
            <person name="Gunter L."/>
            <person name="Hamberger B."/>
            <person name="Heinze B."/>
            <person name="Helariutta Y."/>
            <person name="Henrissat B."/>
            <person name="Holligan D."/>
            <person name="Holt R."/>
            <person name="Huang W."/>
            <person name="Islam-Faridi N."/>
            <person name="Jones S."/>
            <person name="Jones-Rhoades M."/>
            <person name="Jorgensen R."/>
            <person name="Joshi C."/>
            <person name="Kangasjarvi J."/>
            <person name="Karlsson J."/>
            <person name="Kelleher C."/>
            <person name="Kirkpatrick R."/>
            <person name="Kirst M."/>
            <person name="Kohler A."/>
            <person name="Kalluri U."/>
            <person name="Larimer F."/>
            <person name="Leebens-Mack J."/>
            <person name="Leple J.C."/>
            <person name="Locascio P."/>
            <person name="Lou Y."/>
            <person name="Lucas S."/>
            <person name="Martin F."/>
            <person name="Montanini B."/>
            <person name="Napoli C."/>
            <person name="Nelson D.R."/>
            <person name="Nelson C."/>
            <person name="Nieminen K."/>
            <person name="Nilsson O."/>
            <person name="Pereda V."/>
            <person name="Peter G."/>
            <person name="Philippe R."/>
            <person name="Pilate G."/>
            <person name="Poliakov A."/>
            <person name="Razumovskaya J."/>
            <person name="Richardson P."/>
            <person name="Rinaldi C."/>
            <person name="Ritland K."/>
            <person name="Rouze P."/>
            <person name="Ryaboy D."/>
            <person name="Schmutz J."/>
            <person name="Schrader J."/>
            <person name="Segerman B."/>
            <person name="Shin H."/>
            <person name="Siddiqui A."/>
            <person name="Sterky F."/>
            <person name="Terry A."/>
            <person name="Tsai C.J."/>
            <person name="Uberbacher E."/>
            <person name="Unneberg P."/>
            <person name="Vahala J."/>
            <person name="Wall K."/>
            <person name="Wessler S."/>
            <person name="Yang G."/>
            <person name="Yin T."/>
            <person name="Douglas C."/>
            <person name="Marra M."/>
            <person name="Sandberg G."/>
            <person name="Van de Peer Y."/>
            <person name="Rokhsar D."/>
        </authorList>
    </citation>
    <scope>NUCLEOTIDE SEQUENCE [LARGE SCALE GENOMIC DNA]</scope>
    <source>
        <strain evidence="3">cv. Nisqually</strain>
    </source>
</reference>
<keyword evidence="3" id="KW-1185">Reference proteome</keyword>
<proteinExistence type="predicted"/>
<evidence type="ECO:0000313" key="3">
    <source>
        <dbReference type="Proteomes" id="UP000006729"/>
    </source>
</evidence>
<evidence type="ECO:0000313" key="2">
    <source>
        <dbReference type="EMBL" id="PNT55178.1"/>
    </source>
</evidence>
<feature type="chain" id="PRO_5014398449" evidence="1">
    <location>
        <begin position="27"/>
        <end position="89"/>
    </location>
</feature>